<organism evidence="1">
    <name type="scientific">Woronichinia naegeliana WA131</name>
    <dbReference type="NCBI Taxonomy" id="2824559"/>
    <lineage>
        <taxon>Bacteria</taxon>
        <taxon>Bacillati</taxon>
        <taxon>Cyanobacteriota</taxon>
        <taxon>Cyanophyceae</taxon>
        <taxon>Synechococcales</taxon>
        <taxon>Coelosphaeriaceae</taxon>
        <taxon>Woronichinia</taxon>
    </lineage>
</organism>
<dbReference type="PANTHER" id="PTHR36791">
    <property type="entry name" value="OS03G0363400 PROTEIN"/>
    <property type="match status" value="1"/>
</dbReference>
<dbReference type="KEGG" id="wna:KA717_24325"/>
<sequence length="117" mass="13334">MATWQCIQGCGACCNLDPSDRPELESYLTTEDLGLYLSLVGEDGWCINYDAELRECRIYEDRPRFCRVRPDTFASMFGVGAEDFNDFAIDCCCQQIEGVYGEESLELMRYNHAVAED</sequence>
<name>A0A977PU20_9CYAN</name>
<dbReference type="Proteomes" id="UP001065613">
    <property type="component" value="Chromosome"/>
</dbReference>
<protein>
    <submittedName>
        <fullName evidence="1">YkgJ family cysteine cluster protein</fullName>
    </submittedName>
</protein>
<gene>
    <name evidence="1" type="ORF">KA717_24325</name>
</gene>
<dbReference type="AlphaFoldDB" id="A0A977PU20"/>
<accession>A0A977PU20</accession>
<dbReference type="InterPro" id="IPR005358">
    <property type="entry name" value="Puta_zinc/iron-chelating_dom"/>
</dbReference>
<proteinExistence type="predicted"/>
<dbReference type="PANTHER" id="PTHR36791:SF2">
    <property type="entry name" value="OS03G0363400 PROTEIN"/>
    <property type="match status" value="1"/>
</dbReference>
<dbReference type="Pfam" id="PF03692">
    <property type="entry name" value="CxxCxxCC"/>
    <property type="match status" value="1"/>
</dbReference>
<evidence type="ECO:0000313" key="1">
    <source>
        <dbReference type="EMBL" id="UXE59064.1"/>
    </source>
</evidence>
<reference evidence="1" key="1">
    <citation type="submission" date="2021-04" db="EMBL/GenBank/DDBJ databases">
        <title>Genome sequence of Woronichinia naegeliana from Washington state freshwater lake bloom.</title>
        <authorList>
            <person name="Dreher T.W."/>
        </authorList>
    </citation>
    <scope>NUCLEOTIDE SEQUENCE</scope>
    <source>
        <strain evidence="1">WA131</strain>
    </source>
</reference>
<dbReference type="EMBL" id="CP073041">
    <property type="protein sequence ID" value="UXE59064.1"/>
    <property type="molecule type" value="Genomic_DNA"/>
</dbReference>